<organism evidence="3 4">
    <name type="scientific">Pseudocercospora eumusae</name>
    <dbReference type="NCBI Taxonomy" id="321146"/>
    <lineage>
        <taxon>Eukaryota</taxon>
        <taxon>Fungi</taxon>
        <taxon>Dikarya</taxon>
        <taxon>Ascomycota</taxon>
        <taxon>Pezizomycotina</taxon>
        <taxon>Dothideomycetes</taxon>
        <taxon>Dothideomycetidae</taxon>
        <taxon>Mycosphaerellales</taxon>
        <taxon>Mycosphaerellaceae</taxon>
        <taxon>Pseudocercospora</taxon>
    </lineage>
</organism>
<reference evidence="3 4" key="1">
    <citation type="submission" date="2015-07" db="EMBL/GenBank/DDBJ databases">
        <title>Comparative genomics of the Sigatoka disease complex on banana suggests a link between parallel evolutionary changes in Pseudocercospora fijiensis and Pseudocercospora eumusae and increased virulence on the banana host.</title>
        <authorList>
            <person name="Chang T.-C."/>
            <person name="Salvucci A."/>
            <person name="Crous P.W."/>
            <person name="Stergiopoulos I."/>
        </authorList>
    </citation>
    <scope>NUCLEOTIDE SEQUENCE [LARGE SCALE GENOMIC DNA]</scope>
    <source>
        <strain evidence="3 4">CBS 114824</strain>
    </source>
</reference>
<accession>A0A139HWR6</accession>
<feature type="compositionally biased region" description="Polar residues" evidence="2">
    <location>
        <begin position="620"/>
        <end position="636"/>
    </location>
</feature>
<dbReference type="Pfam" id="PF05794">
    <property type="entry name" value="Tcp11"/>
    <property type="match status" value="1"/>
</dbReference>
<dbReference type="PANTHER" id="PTHR12832:SF11">
    <property type="entry name" value="LD23868P"/>
    <property type="match status" value="1"/>
</dbReference>
<proteinExistence type="inferred from homology"/>
<dbReference type="PANTHER" id="PTHR12832">
    <property type="entry name" value="TESTIS-SPECIFIC PROTEIN PBS13 T-COMPLEX 11"/>
    <property type="match status" value="1"/>
</dbReference>
<dbReference type="Proteomes" id="UP000070133">
    <property type="component" value="Unassembled WGS sequence"/>
</dbReference>
<sequence>MHNPRESNHECRQPDVPLSSPTHARRTSVFTGDKSLATARKEAQQAQQAQVTEAQDAQQQTSETHGIAYSPGQAPTPQPELEQIPPSPMNFELDNPDISNPTDDEIFLDICAYIHEEMDPGGQHQASWCFENADQRPPITPESLAELDMPRIINNPKLRHDVNFDRELHFRPNLDGSKGRQKMLQADQYWRALEAELVMLQFVATRRATSADNEDYWNRCMKGCMVRLPKIFHAIRDILKTLVPDYDQKAVLERLEVDHIMQQIQNGVCDLVDLGNWLAKVLKNHCAPMRDMLVDSMQKEIRRGATEGKHEKLVSGLRQLMNILEAMKLDVANHQIRHMRPLLIDDTINFQRRYNAHRIAIGKINMPESRDWLHECLPDQDSHLDALTFALIRDMLNNDLANMCPQTFYLDTDRLRALRVELHSRVYHYVCRDVLKEITPPGMSAVDLVNACDMLQSSISAIVGVQGRFADRFDNIAVEIVRVSLVARGQTPPFDVELLNVVEQKLAEYLQPDSESFTRHAAVLTRNLVPKVQARVAEHVRMSALDLQDMLVPQVTSTNRNSMGFGAVMEPVLSAPITPADADEDIIRRFTHIIALHWQVWSELVYLAKDPLKSDDDTASESGSESTMVTSAQGSPTVPVATAVYAPGRKWLPVSVTVTDVPSQLSTPESSSAAPSQQSKDGEAEQTGDDTPEASQQRRQPA</sequence>
<dbReference type="EMBL" id="LFZN01000004">
    <property type="protein sequence ID" value="KXT06877.1"/>
    <property type="molecule type" value="Genomic_DNA"/>
</dbReference>
<feature type="compositionally biased region" description="Low complexity" evidence="2">
    <location>
        <begin position="44"/>
        <end position="61"/>
    </location>
</feature>
<feature type="compositionally biased region" description="Low complexity" evidence="2">
    <location>
        <begin position="666"/>
        <end position="679"/>
    </location>
</feature>
<dbReference type="AlphaFoldDB" id="A0A139HWR6"/>
<feature type="compositionally biased region" description="Polar residues" evidence="2">
    <location>
        <begin position="693"/>
        <end position="702"/>
    </location>
</feature>
<dbReference type="InterPro" id="IPR008862">
    <property type="entry name" value="Tcp11"/>
</dbReference>
<protein>
    <submittedName>
        <fullName evidence="3">Uncharacterized protein</fullName>
    </submittedName>
</protein>
<evidence type="ECO:0000313" key="3">
    <source>
        <dbReference type="EMBL" id="KXT06877.1"/>
    </source>
</evidence>
<name>A0A139HWR6_9PEZI</name>
<comment type="caution">
    <text evidence="3">The sequence shown here is derived from an EMBL/GenBank/DDBJ whole genome shotgun (WGS) entry which is preliminary data.</text>
</comment>
<dbReference type="STRING" id="321146.A0A139HWR6"/>
<feature type="region of interest" description="Disordered" evidence="2">
    <location>
        <begin position="661"/>
        <end position="702"/>
    </location>
</feature>
<feature type="region of interest" description="Disordered" evidence="2">
    <location>
        <begin position="1"/>
        <end position="99"/>
    </location>
</feature>
<feature type="region of interest" description="Disordered" evidence="2">
    <location>
        <begin position="614"/>
        <end position="636"/>
    </location>
</feature>
<keyword evidence="4" id="KW-1185">Reference proteome</keyword>
<evidence type="ECO:0000313" key="4">
    <source>
        <dbReference type="Proteomes" id="UP000070133"/>
    </source>
</evidence>
<dbReference type="OrthoDB" id="276323at2759"/>
<gene>
    <name evidence="3" type="ORF">AC578_7122</name>
</gene>
<evidence type="ECO:0000256" key="2">
    <source>
        <dbReference type="SAM" id="MobiDB-lite"/>
    </source>
</evidence>
<feature type="compositionally biased region" description="Basic and acidic residues" evidence="2">
    <location>
        <begin position="1"/>
        <end position="13"/>
    </location>
</feature>
<dbReference type="GO" id="GO:0010737">
    <property type="term" value="P:protein kinase A signaling"/>
    <property type="evidence" value="ECO:0007669"/>
    <property type="project" value="TreeGrafter"/>
</dbReference>
<evidence type="ECO:0000256" key="1">
    <source>
        <dbReference type="ARBA" id="ARBA00010954"/>
    </source>
</evidence>
<comment type="similarity">
    <text evidence="1">Belongs to the TCP11 family.</text>
</comment>